<dbReference type="Proteomes" id="UP000800093">
    <property type="component" value="Unassembled WGS sequence"/>
</dbReference>
<protein>
    <recommendedName>
        <fullName evidence="4">NAD dependent epimerase/dehydratase</fullName>
    </recommendedName>
</protein>
<evidence type="ECO:0000313" key="3">
    <source>
        <dbReference type="Proteomes" id="UP000800093"/>
    </source>
</evidence>
<evidence type="ECO:0000256" key="1">
    <source>
        <dbReference type="SAM" id="Phobius"/>
    </source>
</evidence>
<keyword evidence="1" id="KW-1133">Transmembrane helix</keyword>
<sequence length="264" mass="29823">MGNQASSPKSGAKLQVIGAGLPRTGTASFGEALRILLKGPVYHGGTQVTMGTEIEILSCIKLLSHFPPQNASEKKLIFDIFKQRYVGYVAVTDMPAAGLVEELVKIYPDAIIICTTRSPDSWVKNMESVQNAATMGFLRFILFPIPGMRHFVNYINLLRKQWVYLYGEQEPVTSKSYYNHIAYLKRVVPPERLVFYDIKDGWEPLCKALGKEIPKHIEFPRINDSEAIDRLAKKKVMKGLTRWLMILATLGIPFISYALWKKQS</sequence>
<accession>A0A9P4NC03</accession>
<dbReference type="PANTHER" id="PTHR36978">
    <property type="entry name" value="P-LOOP CONTAINING NUCLEOTIDE TRIPHOSPHATE HYDROLASE"/>
    <property type="match status" value="1"/>
</dbReference>
<dbReference type="EMBL" id="ML986580">
    <property type="protein sequence ID" value="KAF2270255.1"/>
    <property type="molecule type" value="Genomic_DNA"/>
</dbReference>
<comment type="caution">
    <text evidence="2">The sequence shown here is derived from an EMBL/GenBank/DDBJ whole genome shotgun (WGS) entry which is preliminary data.</text>
</comment>
<dbReference type="InterPro" id="IPR027417">
    <property type="entry name" value="P-loop_NTPase"/>
</dbReference>
<dbReference type="Pfam" id="PF17784">
    <property type="entry name" value="Sulfotransfer_4"/>
    <property type="match status" value="1"/>
</dbReference>
<name>A0A9P4NC03_9PLEO</name>
<dbReference type="PANTHER" id="PTHR36978:SF3">
    <property type="entry name" value="P-LOOP CONTAINING NUCLEOSIDE TRIPHOSPHATE HYDROLASE PROTEIN"/>
    <property type="match status" value="1"/>
</dbReference>
<evidence type="ECO:0008006" key="4">
    <source>
        <dbReference type="Google" id="ProtNLM"/>
    </source>
</evidence>
<dbReference type="InterPro" id="IPR040632">
    <property type="entry name" value="Sulfotransfer_4"/>
</dbReference>
<keyword evidence="3" id="KW-1185">Reference proteome</keyword>
<organism evidence="2 3">
    <name type="scientific">Lojkania enalia</name>
    <dbReference type="NCBI Taxonomy" id="147567"/>
    <lineage>
        <taxon>Eukaryota</taxon>
        <taxon>Fungi</taxon>
        <taxon>Dikarya</taxon>
        <taxon>Ascomycota</taxon>
        <taxon>Pezizomycotina</taxon>
        <taxon>Dothideomycetes</taxon>
        <taxon>Pleosporomycetidae</taxon>
        <taxon>Pleosporales</taxon>
        <taxon>Pleosporales incertae sedis</taxon>
        <taxon>Lojkania</taxon>
    </lineage>
</organism>
<dbReference type="Gene3D" id="3.40.50.300">
    <property type="entry name" value="P-loop containing nucleotide triphosphate hydrolases"/>
    <property type="match status" value="1"/>
</dbReference>
<keyword evidence="1" id="KW-0812">Transmembrane</keyword>
<dbReference type="AlphaFoldDB" id="A0A9P4NC03"/>
<dbReference type="OrthoDB" id="408152at2759"/>
<feature type="transmembrane region" description="Helical" evidence="1">
    <location>
        <begin position="240"/>
        <end position="260"/>
    </location>
</feature>
<proteinExistence type="predicted"/>
<dbReference type="SUPFAM" id="SSF52540">
    <property type="entry name" value="P-loop containing nucleoside triphosphate hydrolases"/>
    <property type="match status" value="1"/>
</dbReference>
<keyword evidence="1" id="KW-0472">Membrane</keyword>
<evidence type="ECO:0000313" key="2">
    <source>
        <dbReference type="EMBL" id="KAF2270255.1"/>
    </source>
</evidence>
<reference evidence="3" key="1">
    <citation type="journal article" date="2020" name="Stud. Mycol.">
        <title>101 Dothideomycetes genomes: A test case for predicting lifestyles and emergence of pathogens.</title>
        <authorList>
            <person name="Haridas S."/>
            <person name="Albert R."/>
            <person name="Binder M."/>
            <person name="Bloem J."/>
            <person name="LaButti K."/>
            <person name="Salamov A."/>
            <person name="Andreopoulos B."/>
            <person name="Baker S."/>
            <person name="Barry K."/>
            <person name="Bills G."/>
            <person name="Bluhm B."/>
            <person name="Cannon C."/>
            <person name="Castanera R."/>
            <person name="Culley D."/>
            <person name="Daum C."/>
            <person name="Ezra D."/>
            <person name="Gonzalez J."/>
            <person name="Henrissat B."/>
            <person name="Kuo A."/>
            <person name="Liang C."/>
            <person name="Lipzen A."/>
            <person name="Lutzoni F."/>
            <person name="Magnuson J."/>
            <person name="Mondo S."/>
            <person name="Nolan M."/>
            <person name="Ohm R."/>
            <person name="Pangilinan J."/>
            <person name="Park H.-J."/>
            <person name="Ramirez L."/>
            <person name="Alfaro M."/>
            <person name="Sun H."/>
            <person name="Tritt A."/>
            <person name="Yoshinaga Y."/>
            <person name="Zwiers L.-H."/>
            <person name="Turgeon B."/>
            <person name="Goodwin S."/>
            <person name="Spatafora J."/>
            <person name="Crous P."/>
            <person name="Grigoriev I."/>
        </authorList>
    </citation>
    <scope>NUCLEOTIDE SEQUENCE [LARGE SCALE GENOMIC DNA]</scope>
    <source>
        <strain evidence="3">CBS 304.66</strain>
    </source>
</reference>
<gene>
    <name evidence="2" type="ORF">CC78DRAFT_528737</name>
</gene>